<accession>A0A1H0KZV0</accession>
<organism evidence="1 2">
    <name type="scientific">Alkalicoccus daliensis</name>
    <dbReference type="NCBI Taxonomy" id="745820"/>
    <lineage>
        <taxon>Bacteria</taxon>
        <taxon>Bacillati</taxon>
        <taxon>Bacillota</taxon>
        <taxon>Bacilli</taxon>
        <taxon>Bacillales</taxon>
        <taxon>Bacillaceae</taxon>
        <taxon>Alkalicoccus</taxon>
    </lineage>
</organism>
<proteinExistence type="predicted"/>
<dbReference type="EMBL" id="FNIL01000022">
    <property type="protein sequence ID" value="SDO61302.1"/>
    <property type="molecule type" value="Genomic_DNA"/>
</dbReference>
<dbReference type="Proteomes" id="UP000198778">
    <property type="component" value="Unassembled WGS sequence"/>
</dbReference>
<sequence length="97" mass="11554">MDMLTKQRTTAKELVQKWVEQQKNSGRTEQELRQTMFVYGDEVMEIDINEHQELHVKEKEDIIVFRKPEPEPGHICRCCTMEYDTEKDALQCCAYID</sequence>
<reference evidence="2" key="1">
    <citation type="submission" date="2016-10" db="EMBL/GenBank/DDBJ databases">
        <authorList>
            <person name="Varghese N."/>
            <person name="Submissions S."/>
        </authorList>
    </citation>
    <scope>NUCLEOTIDE SEQUENCE [LARGE SCALE GENOMIC DNA]</scope>
    <source>
        <strain evidence="2">CGMCC 1.10369</strain>
    </source>
</reference>
<keyword evidence="2" id="KW-1185">Reference proteome</keyword>
<evidence type="ECO:0000313" key="1">
    <source>
        <dbReference type="EMBL" id="SDO61302.1"/>
    </source>
</evidence>
<gene>
    <name evidence="1" type="ORF">SAMN04488053_1222</name>
</gene>
<evidence type="ECO:0000313" key="2">
    <source>
        <dbReference type="Proteomes" id="UP000198778"/>
    </source>
</evidence>
<protein>
    <submittedName>
        <fullName evidence="1">Uncharacterized protein</fullName>
    </submittedName>
</protein>
<dbReference type="STRING" id="745820.SAMN04488053_1222"/>
<name>A0A1H0KZV0_9BACI</name>
<dbReference type="AlphaFoldDB" id="A0A1H0KZV0"/>